<dbReference type="InterPro" id="IPR003594">
    <property type="entry name" value="HATPase_dom"/>
</dbReference>
<dbReference type="SMART" id="SM00331">
    <property type="entry name" value="PP2C_SIG"/>
    <property type="match status" value="1"/>
</dbReference>
<dbReference type="SUPFAM" id="SSF55781">
    <property type="entry name" value="GAF domain-like"/>
    <property type="match status" value="1"/>
</dbReference>
<proteinExistence type="predicted"/>
<dbReference type="Gene3D" id="3.30.565.10">
    <property type="entry name" value="Histidine kinase-like ATPase, C-terminal domain"/>
    <property type="match status" value="1"/>
</dbReference>
<dbReference type="FunFam" id="3.30.565.10:FF:000028">
    <property type="entry name" value="PAS sensor protein"/>
    <property type="match status" value="1"/>
</dbReference>
<sequence length="690" mass="73041">MADADDFPGAGDAGAVVLDALFTQAPVGLAVLDSELCVVRINTATPAMQGMREEDVVGRAFPASHHVIDTDVAEALARRVLETGVPVRGRIVRARPPAHGGQERLYELSAFRLLAGDGAVLGLCITVLDVTERERAQARLAVLDKVREGVGRTLDMVATCRELAHALVPVFADVVVVELVEAVVAGDEPPPAPLLSRLTLRRSAFLSGAGEDQPQAHPLGHVGLLPFPSPYSRALAERRPLTVAIASGADWLDSDPHIAWAIRESGVRSLLVVPLTVRDGVIGLVSLYRTARRSPYDQNDALLARDFALHTALSVDNARRYARDHSVAATVLRHMPPAHVASQAALEVDGITRPGGDESAWYDTIPLSGARTALVTGSVSGGDIHATAAMGQLRTVIHTLAALGLEPADLLARLNDTVNFLMTEGVAQAPGRLPLTAGCVYAVYDPLTTTCTIARAGHPGPVIAHPDGTVDQPDLACGPRLGSRDQAPFAATDIRIPPGSVVAFPATRALTAHLKSTTGPLRRARALTDSLLHQLCEDVVRALPEATAAGGAVLLLARTRAFPPDRVATCPLGNELSAAASARGFTTDKLADWSVAAETAFNTELIVSELVTNAIRYGTPPLELRLILDRTLTCEVSDSGATAPHLRHARTTDEGGRGLYIVAQLAEAWGARYSAEAKTIWTEQTVEPRR</sequence>
<dbReference type="PANTHER" id="PTHR43156">
    <property type="entry name" value="STAGE II SPORULATION PROTEIN E-RELATED"/>
    <property type="match status" value="1"/>
</dbReference>
<dbReference type="Gene3D" id="3.30.450.40">
    <property type="match status" value="1"/>
</dbReference>
<dbReference type="InterPro" id="IPR003018">
    <property type="entry name" value="GAF"/>
</dbReference>
<dbReference type="Gene3D" id="3.60.40.10">
    <property type="entry name" value="PPM-type phosphatase domain"/>
    <property type="match status" value="1"/>
</dbReference>
<dbReference type="InterPro" id="IPR029016">
    <property type="entry name" value="GAF-like_dom_sf"/>
</dbReference>
<dbReference type="Gene3D" id="3.30.450.20">
    <property type="entry name" value="PAS domain"/>
    <property type="match status" value="1"/>
</dbReference>
<evidence type="ECO:0000256" key="1">
    <source>
        <dbReference type="ARBA" id="ARBA00022801"/>
    </source>
</evidence>
<dbReference type="Pfam" id="PF08448">
    <property type="entry name" value="PAS_4"/>
    <property type="match status" value="1"/>
</dbReference>
<dbReference type="PANTHER" id="PTHR43156:SF2">
    <property type="entry name" value="STAGE II SPORULATION PROTEIN E"/>
    <property type="match status" value="1"/>
</dbReference>
<dbReference type="Pfam" id="PF01590">
    <property type="entry name" value="GAF"/>
    <property type="match status" value="1"/>
</dbReference>
<protein>
    <submittedName>
        <fullName evidence="4">PAS domain S-box-containing protein</fullName>
    </submittedName>
</protein>
<dbReference type="CDD" id="cd16936">
    <property type="entry name" value="HATPase_RsbW-like"/>
    <property type="match status" value="1"/>
</dbReference>
<feature type="domain" description="PPM-type phosphatase" evidence="3">
    <location>
        <begin position="343"/>
        <end position="558"/>
    </location>
</feature>
<dbReference type="InterPro" id="IPR013656">
    <property type="entry name" value="PAS_4"/>
</dbReference>
<dbReference type="NCBIfam" id="TIGR00229">
    <property type="entry name" value="sensory_box"/>
    <property type="match status" value="1"/>
</dbReference>
<dbReference type="AlphaFoldDB" id="A0A7W9PRW6"/>
<dbReference type="Proteomes" id="UP000585836">
    <property type="component" value="Unassembled WGS sequence"/>
</dbReference>
<keyword evidence="1" id="KW-0378">Hydrolase</keyword>
<dbReference type="SUPFAM" id="SSF55785">
    <property type="entry name" value="PYP-like sensor domain (PAS domain)"/>
    <property type="match status" value="1"/>
</dbReference>
<dbReference type="EMBL" id="JACHJK010000003">
    <property type="protein sequence ID" value="MBB5926726.1"/>
    <property type="molecule type" value="Genomic_DNA"/>
</dbReference>
<reference evidence="4 5" key="1">
    <citation type="submission" date="2020-08" db="EMBL/GenBank/DDBJ databases">
        <title>Genomic Encyclopedia of Type Strains, Phase III (KMG-III): the genomes of soil and plant-associated and newly described type strains.</title>
        <authorList>
            <person name="Whitman W."/>
        </authorList>
    </citation>
    <scope>NUCLEOTIDE SEQUENCE [LARGE SCALE GENOMIC DNA]</scope>
    <source>
        <strain evidence="4 5">CECT 3313</strain>
    </source>
</reference>
<dbReference type="Pfam" id="PF13581">
    <property type="entry name" value="HATPase_c_2"/>
    <property type="match status" value="1"/>
</dbReference>
<organism evidence="4 5">
    <name type="scientific">Streptomyces echinatus</name>
    <dbReference type="NCBI Taxonomy" id="67293"/>
    <lineage>
        <taxon>Bacteria</taxon>
        <taxon>Bacillati</taxon>
        <taxon>Actinomycetota</taxon>
        <taxon>Actinomycetes</taxon>
        <taxon>Kitasatosporales</taxon>
        <taxon>Streptomycetaceae</taxon>
        <taxon>Streptomyces</taxon>
    </lineage>
</organism>
<dbReference type="RefSeq" id="WP_184963606.1">
    <property type="nucleotide sequence ID" value="NZ_BAAAWF010000101.1"/>
</dbReference>
<evidence type="ECO:0000313" key="4">
    <source>
        <dbReference type="EMBL" id="MBB5926726.1"/>
    </source>
</evidence>
<dbReference type="SUPFAM" id="SSF55874">
    <property type="entry name" value="ATPase domain of HSP90 chaperone/DNA topoisomerase II/histidine kinase"/>
    <property type="match status" value="1"/>
</dbReference>
<dbReference type="SMART" id="SM00065">
    <property type="entry name" value="GAF"/>
    <property type="match status" value="1"/>
</dbReference>
<dbReference type="GO" id="GO:0016791">
    <property type="term" value="F:phosphatase activity"/>
    <property type="evidence" value="ECO:0007669"/>
    <property type="project" value="TreeGrafter"/>
</dbReference>
<dbReference type="InterPro" id="IPR035965">
    <property type="entry name" value="PAS-like_dom_sf"/>
</dbReference>
<gene>
    <name evidence="4" type="ORF">FHS34_002182</name>
</gene>
<evidence type="ECO:0000259" key="3">
    <source>
        <dbReference type="SMART" id="SM00331"/>
    </source>
</evidence>
<feature type="domain" description="GAF" evidence="2">
    <location>
        <begin position="155"/>
        <end position="325"/>
    </location>
</feature>
<comment type="caution">
    <text evidence="4">The sequence shown here is derived from an EMBL/GenBank/DDBJ whole genome shotgun (WGS) entry which is preliminary data.</text>
</comment>
<keyword evidence="5" id="KW-1185">Reference proteome</keyword>
<dbReference type="InterPro" id="IPR000014">
    <property type="entry name" value="PAS"/>
</dbReference>
<evidence type="ECO:0000313" key="5">
    <source>
        <dbReference type="Proteomes" id="UP000585836"/>
    </source>
</evidence>
<name>A0A7W9PRW6_9ACTN</name>
<dbReference type="InterPro" id="IPR036890">
    <property type="entry name" value="HATPase_C_sf"/>
</dbReference>
<dbReference type="InterPro" id="IPR001932">
    <property type="entry name" value="PPM-type_phosphatase-like_dom"/>
</dbReference>
<dbReference type="InterPro" id="IPR036457">
    <property type="entry name" value="PPM-type-like_dom_sf"/>
</dbReference>
<evidence type="ECO:0000259" key="2">
    <source>
        <dbReference type="SMART" id="SM00065"/>
    </source>
</evidence>
<accession>A0A7W9PRW6</accession>
<dbReference type="InterPro" id="IPR052016">
    <property type="entry name" value="Bact_Sigma-Reg"/>
</dbReference>
<dbReference type="Pfam" id="PF07228">
    <property type="entry name" value="SpoIIE"/>
    <property type="match status" value="1"/>
</dbReference>
<dbReference type="CDD" id="cd00130">
    <property type="entry name" value="PAS"/>
    <property type="match status" value="1"/>
</dbReference>